<organism evidence="3 4">
    <name type="scientific">Candida dubliniensis (strain CD36 / ATCC MYA-646 / CBS 7987 / NCPF 3949 / NRRL Y-17841)</name>
    <name type="common">Yeast</name>
    <dbReference type="NCBI Taxonomy" id="573826"/>
    <lineage>
        <taxon>Eukaryota</taxon>
        <taxon>Fungi</taxon>
        <taxon>Dikarya</taxon>
        <taxon>Ascomycota</taxon>
        <taxon>Saccharomycotina</taxon>
        <taxon>Pichiomycetes</taxon>
        <taxon>Debaryomycetaceae</taxon>
        <taxon>Candida/Lodderomyces clade</taxon>
        <taxon>Candida</taxon>
    </lineage>
</organism>
<evidence type="ECO:0000256" key="1">
    <source>
        <dbReference type="ARBA" id="ARBA00023284"/>
    </source>
</evidence>
<reference evidence="3 4" key="1">
    <citation type="journal article" date="2009" name="Genome Res.">
        <title>Comparative genomics of the fungal pathogens Candida dubliniensis and Candida albicans.</title>
        <authorList>
            <person name="Jackson A.P."/>
            <person name="Gamble J.A."/>
            <person name="Yeomans T."/>
            <person name="Moran G.P."/>
            <person name="Saunders D."/>
            <person name="Harris D."/>
            <person name="Aslett M."/>
            <person name="Barrell J.F."/>
            <person name="Butler G."/>
            <person name="Citiulo F."/>
            <person name="Coleman D.C."/>
            <person name="de Groot P.W.J."/>
            <person name="Goodwin T.J."/>
            <person name="Quail M.A."/>
            <person name="McQuillan J."/>
            <person name="Munro C.A."/>
            <person name="Pain A."/>
            <person name="Poulter R.T."/>
            <person name="Rajandream M.A."/>
            <person name="Renauld H."/>
            <person name="Spiering M.J."/>
            <person name="Tivey A."/>
            <person name="Gow N.A.R."/>
            <person name="Barrell B."/>
            <person name="Sullivan D.J."/>
            <person name="Berriman M."/>
        </authorList>
    </citation>
    <scope>NUCLEOTIDE SEQUENCE [LARGE SCALE GENOMIC DNA]</scope>
    <source>
        <strain evidence="4">CD36 / ATCC MYA-646 / CBS 7987 / NCPF 3949 / NRRL Y-17841</strain>
    </source>
</reference>
<evidence type="ECO:0000313" key="4">
    <source>
        <dbReference type="Proteomes" id="UP000002605"/>
    </source>
</evidence>
<dbReference type="eggNOG" id="ENOG502S6UH">
    <property type="taxonomic scope" value="Eukaryota"/>
</dbReference>
<dbReference type="GeneID" id="8047597"/>
<protein>
    <submittedName>
        <fullName evidence="3">Uncharacterized protein</fullName>
    </submittedName>
</protein>
<gene>
    <name evidence="2" type="ordered locus">Cd36_45470</name>
    <name evidence="3" type="ORF">CD36_45470</name>
</gene>
<dbReference type="InterPro" id="IPR011893">
    <property type="entry name" value="Selenoprotein_Rdx-typ"/>
</dbReference>
<dbReference type="Pfam" id="PF10262">
    <property type="entry name" value="Rdx"/>
    <property type="match status" value="1"/>
</dbReference>
<accession>B9WGN7</accession>
<dbReference type="Proteomes" id="UP000002605">
    <property type="component" value="Chromosome 4"/>
</dbReference>
<dbReference type="Gene3D" id="3.40.30.10">
    <property type="entry name" value="Glutaredoxin"/>
    <property type="match status" value="1"/>
</dbReference>
<name>B9WGN7_CANDC</name>
<dbReference type="SUPFAM" id="SSF52833">
    <property type="entry name" value="Thioredoxin-like"/>
    <property type="match status" value="1"/>
</dbReference>
<dbReference type="EMBL" id="FM992691">
    <property type="protein sequence ID" value="CAX42413.1"/>
    <property type="molecule type" value="Genomic_DNA"/>
</dbReference>
<sequence length="180" mass="21182">MSDQKQSSTSSPSFNLNINRYPRIIIQYCHQCKWQNRAIWYLQEFLQTFASSTDSEIKIYDISIQPIFDFPGIFQIILQMDSKNTKANDDDDGDDRVETKIIYRRKFKNDTKYHNENQGNYVFDGFPDSKFLKKLIKMELGPELSIGHHLEKYSDDNKLYDGSNDKSDDCKDCKDCRLES</sequence>
<dbReference type="PANTHER" id="PTHR36417">
    <property type="entry name" value="SELENOPROTEIN DOMAIN PROTEIN (AFU_ORTHOLOGUE AFUA_1G05220)"/>
    <property type="match status" value="1"/>
</dbReference>
<dbReference type="KEGG" id="cdu:CD36_45470"/>
<dbReference type="HOGENOM" id="CLU_068510_3_0_1"/>
<dbReference type="VEuPathDB" id="FungiDB:CD36_45470"/>
<proteinExistence type="predicted"/>
<dbReference type="RefSeq" id="XP_002420190.1">
    <property type="nucleotide sequence ID" value="XM_002420145.1"/>
</dbReference>
<keyword evidence="4" id="KW-1185">Reference proteome</keyword>
<dbReference type="InterPro" id="IPR036249">
    <property type="entry name" value="Thioredoxin-like_sf"/>
</dbReference>
<dbReference type="AlphaFoldDB" id="B9WGN7"/>
<dbReference type="PANTHER" id="PTHR36417:SF2">
    <property type="entry name" value="SELENOPROTEIN DOMAIN PROTEIN (AFU_ORTHOLOGUE AFUA_1G05220)"/>
    <property type="match status" value="1"/>
</dbReference>
<keyword evidence="1" id="KW-0676">Redox-active center</keyword>
<evidence type="ECO:0000313" key="3">
    <source>
        <dbReference type="EMBL" id="CAX42413.1"/>
    </source>
</evidence>
<dbReference type="OrthoDB" id="60822at2759"/>
<evidence type="ECO:0000313" key="2">
    <source>
        <dbReference type="CGD" id="CAL0000163948"/>
    </source>
</evidence>
<dbReference type="CGD" id="CAL0000163948">
    <property type="gene designation" value="Cd36_45470"/>
</dbReference>